<dbReference type="EMBL" id="CAJVPP010004877">
    <property type="protein sequence ID" value="CAG8656714.1"/>
    <property type="molecule type" value="Genomic_DNA"/>
</dbReference>
<keyword evidence="2" id="KW-1185">Reference proteome</keyword>
<dbReference type="AlphaFoldDB" id="A0A9N9H9A9"/>
<reference evidence="1" key="1">
    <citation type="submission" date="2021-06" db="EMBL/GenBank/DDBJ databases">
        <authorList>
            <person name="Kallberg Y."/>
            <person name="Tangrot J."/>
            <person name="Rosling A."/>
        </authorList>
    </citation>
    <scope>NUCLEOTIDE SEQUENCE</scope>
    <source>
        <strain evidence="1">87-6 pot B 2015</strain>
    </source>
</reference>
<evidence type="ECO:0000313" key="1">
    <source>
        <dbReference type="EMBL" id="CAG8656714.1"/>
    </source>
</evidence>
<organism evidence="1 2">
    <name type="scientific">Funneliformis mosseae</name>
    <name type="common">Endomycorrhizal fungus</name>
    <name type="synonym">Glomus mosseae</name>
    <dbReference type="NCBI Taxonomy" id="27381"/>
    <lineage>
        <taxon>Eukaryota</taxon>
        <taxon>Fungi</taxon>
        <taxon>Fungi incertae sedis</taxon>
        <taxon>Mucoromycota</taxon>
        <taxon>Glomeromycotina</taxon>
        <taxon>Glomeromycetes</taxon>
        <taxon>Glomerales</taxon>
        <taxon>Glomeraceae</taxon>
        <taxon>Funneliformis</taxon>
    </lineage>
</organism>
<dbReference type="Proteomes" id="UP000789375">
    <property type="component" value="Unassembled WGS sequence"/>
</dbReference>
<comment type="caution">
    <text evidence="1">The sequence shown here is derived from an EMBL/GenBank/DDBJ whole genome shotgun (WGS) entry which is preliminary data.</text>
</comment>
<gene>
    <name evidence="1" type="ORF">FMOSSE_LOCUS11742</name>
</gene>
<proteinExistence type="predicted"/>
<accession>A0A9N9H9A9</accession>
<sequence length="88" mass="9970">MNLPFLKRNSTPLTDNEKLMIINVHNYFKGDKSIRESLQKLPLCKRVAEILGVSEGTIESVVSDWNSCGNNTFTLHKVLGRPILKLDE</sequence>
<evidence type="ECO:0000313" key="2">
    <source>
        <dbReference type="Proteomes" id="UP000789375"/>
    </source>
</evidence>
<name>A0A9N9H9A9_FUNMO</name>
<protein>
    <submittedName>
        <fullName evidence="1">12624_t:CDS:1</fullName>
    </submittedName>
</protein>
<feature type="non-terminal residue" evidence="1">
    <location>
        <position position="88"/>
    </location>
</feature>